<keyword evidence="7 11" id="KW-0560">Oxidoreductase</keyword>
<dbReference type="PANTHER" id="PTHR11351:SF31">
    <property type="entry name" value="DESATURASE 1, ISOFORM A-RELATED"/>
    <property type="match status" value="1"/>
</dbReference>
<evidence type="ECO:0000256" key="9">
    <source>
        <dbReference type="ARBA" id="ARBA00023136"/>
    </source>
</evidence>
<name>A0A4Y2X8E2_ARAVE</name>
<dbReference type="GO" id="GO:0005506">
    <property type="term" value="F:iron ion binding"/>
    <property type="evidence" value="ECO:0007669"/>
    <property type="project" value="TreeGrafter"/>
</dbReference>
<comment type="subcellular location">
    <subcellularLocation>
        <location evidence="1">Membrane</location>
        <topology evidence="1">Multi-pass membrane protein</topology>
    </subcellularLocation>
</comment>
<dbReference type="PRINTS" id="PR00075">
    <property type="entry name" value="FACDDSATRASE"/>
</dbReference>
<evidence type="ECO:0000313" key="13">
    <source>
        <dbReference type="Proteomes" id="UP000499080"/>
    </source>
</evidence>
<keyword evidence="9" id="KW-0472">Membrane</keyword>
<organism evidence="12 13">
    <name type="scientific">Araneus ventricosus</name>
    <name type="common">Orbweaver spider</name>
    <name type="synonym">Epeira ventricosa</name>
    <dbReference type="NCBI Taxonomy" id="182803"/>
    <lineage>
        <taxon>Eukaryota</taxon>
        <taxon>Metazoa</taxon>
        <taxon>Ecdysozoa</taxon>
        <taxon>Arthropoda</taxon>
        <taxon>Chelicerata</taxon>
        <taxon>Arachnida</taxon>
        <taxon>Araneae</taxon>
        <taxon>Araneomorphae</taxon>
        <taxon>Entelegynae</taxon>
        <taxon>Araneoidea</taxon>
        <taxon>Araneidae</taxon>
        <taxon>Araneus</taxon>
    </lineage>
</organism>
<dbReference type="EMBL" id="BGPR01073287">
    <property type="protein sequence ID" value="GBO45925.1"/>
    <property type="molecule type" value="Genomic_DNA"/>
</dbReference>
<evidence type="ECO:0000313" key="12">
    <source>
        <dbReference type="EMBL" id="GBO45925.1"/>
    </source>
</evidence>
<dbReference type="GO" id="GO:0004768">
    <property type="term" value="F:stearoyl-CoA 9-desaturase activity"/>
    <property type="evidence" value="ECO:0007669"/>
    <property type="project" value="TreeGrafter"/>
</dbReference>
<gene>
    <name evidence="12" type="primary">SCD5_50</name>
    <name evidence="12" type="ORF">AVEN_112411_1</name>
</gene>
<evidence type="ECO:0000256" key="5">
    <source>
        <dbReference type="ARBA" id="ARBA00022832"/>
    </source>
</evidence>
<protein>
    <submittedName>
        <fullName evidence="12">Stearoyl-CoA desaturase 5</fullName>
    </submittedName>
</protein>
<dbReference type="Proteomes" id="UP000499080">
    <property type="component" value="Unassembled WGS sequence"/>
</dbReference>
<evidence type="ECO:0000256" key="8">
    <source>
        <dbReference type="ARBA" id="ARBA00023098"/>
    </source>
</evidence>
<dbReference type="CDD" id="cd03505">
    <property type="entry name" value="Delta9-FADS-like"/>
    <property type="match status" value="1"/>
</dbReference>
<evidence type="ECO:0000256" key="2">
    <source>
        <dbReference type="ARBA" id="ARBA00009295"/>
    </source>
</evidence>
<evidence type="ECO:0000256" key="11">
    <source>
        <dbReference type="RuleBase" id="RU000581"/>
    </source>
</evidence>
<keyword evidence="13" id="KW-1185">Reference proteome</keyword>
<keyword evidence="5" id="KW-0276">Fatty acid metabolism</keyword>
<evidence type="ECO:0000256" key="6">
    <source>
        <dbReference type="ARBA" id="ARBA00022989"/>
    </source>
</evidence>
<dbReference type="GO" id="GO:0005789">
    <property type="term" value="C:endoplasmic reticulum membrane"/>
    <property type="evidence" value="ECO:0007669"/>
    <property type="project" value="TreeGrafter"/>
</dbReference>
<evidence type="ECO:0000256" key="3">
    <source>
        <dbReference type="ARBA" id="ARBA00022516"/>
    </source>
</evidence>
<evidence type="ECO:0000256" key="7">
    <source>
        <dbReference type="ARBA" id="ARBA00023002"/>
    </source>
</evidence>
<sequence>MIPVWCWGETLWNSFFIAAMARYCVSLNSTWLVNSAAHKYGDQPFDSYIEARENPVVALLTTGEGWHNYHHIFPWDYAASELGYTLNLTKVFIDVMAMIGLAYDLKTANPDAIKDRKLNSGDGTRVTLNEKPKRTLNTKYTKWLLLPTFQKNTNNKANYDE</sequence>
<comment type="caution">
    <text evidence="12">The sequence shown here is derived from an EMBL/GenBank/DDBJ whole genome shotgun (WGS) entry which is preliminary data.</text>
</comment>
<comment type="similarity">
    <text evidence="2 11">Belongs to the fatty acid desaturase type 1 family.</text>
</comment>
<evidence type="ECO:0000256" key="4">
    <source>
        <dbReference type="ARBA" id="ARBA00022692"/>
    </source>
</evidence>
<proteinExistence type="inferred from homology"/>
<dbReference type="InterPro" id="IPR015876">
    <property type="entry name" value="Acyl-CoA_DS"/>
</dbReference>
<dbReference type="GO" id="GO:0006636">
    <property type="term" value="P:unsaturated fatty acid biosynthetic process"/>
    <property type="evidence" value="ECO:0007669"/>
    <property type="project" value="TreeGrafter"/>
</dbReference>
<keyword evidence="4 11" id="KW-0812">Transmembrane</keyword>
<comment type="cofactor">
    <cofactor evidence="11">
        <name>Fe(2+)</name>
        <dbReference type="ChEBI" id="CHEBI:29033"/>
    </cofactor>
</comment>
<accession>A0A4Y2X8E2</accession>
<keyword evidence="10 11" id="KW-0275">Fatty acid biosynthesis</keyword>
<keyword evidence="3 11" id="KW-0444">Lipid biosynthesis</keyword>
<dbReference type="PANTHER" id="PTHR11351">
    <property type="entry name" value="ACYL-COA DESATURASE"/>
    <property type="match status" value="1"/>
</dbReference>
<dbReference type="AlphaFoldDB" id="A0A4Y2X8E2"/>
<comment type="domain">
    <text evidence="11">The histidine box domains are involved in binding the catalytic metal ions.</text>
</comment>
<keyword evidence="6" id="KW-1133">Transmembrane helix</keyword>
<dbReference type="OrthoDB" id="10260134at2759"/>
<reference evidence="12 13" key="1">
    <citation type="journal article" date="2019" name="Sci. Rep.">
        <title>Orb-weaving spider Araneus ventricosus genome elucidates the spidroin gene catalogue.</title>
        <authorList>
            <person name="Kono N."/>
            <person name="Nakamura H."/>
            <person name="Ohtoshi R."/>
            <person name="Moran D.A.P."/>
            <person name="Shinohara A."/>
            <person name="Yoshida Y."/>
            <person name="Fujiwara M."/>
            <person name="Mori M."/>
            <person name="Tomita M."/>
            <person name="Arakawa K."/>
        </authorList>
    </citation>
    <scope>NUCLEOTIDE SEQUENCE [LARGE SCALE GENOMIC DNA]</scope>
</reference>
<evidence type="ECO:0000256" key="10">
    <source>
        <dbReference type="ARBA" id="ARBA00023160"/>
    </source>
</evidence>
<evidence type="ECO:0000256" key="1">
    <source>
        <dbReference type="ARBA" id="ARBA00004141"/>
    </source>
</evidence>
<keyword evidence="8" id="KW-0443">Lipid metabolism</keyword>